<dbReference type="Gene3D" id="3.90.320.10">
    <property type="match status" value="1"/>
</dbReference>
<name>A0ABS2C304_9PSED</name>
<dbReference type="InterPro" id="IPR011604">
    <property type="entry name" value="PDDEXK-like_dom_sf"/>
</dbReference>
<feature type="region of interest" description="Disordered" evidence="1">
    <location>
        <begin position="427"/>
        <end position="493"/>
    </location>
</feature>
<dbReference type="SUPFAM" id="SSF52980">
    <property type="entry name" value="Restriction endonuclease-like"/>
    <property type="match status" value="1"/>
</dbReference>
<evidence type="ECO:0000259" key="2">
    <source>
        <dbReference type="Pfam" id="PF09588"/>
    </source>
</evidence>
<feature type="compositionally biased region" description="Low complexity" evidence="1">
    <location>
        <begin position="450"/>
        <end position="462"/>
    </location>
</feature>
<dbReference type="PIRSF" id="PIRSF028503">
    <property type="entry name" value="UCP028503"/>
    <property type="match status" value="1"/>
</dbReference>
<gene>
    <name evidence="3" type="ORF">H8F21_22080</name>
</gene>
<organism evidence="3 4">
    <name type="scientific">Pseudomonas arcuscaelestis</name>
    <dbReference type="NCBI Taxonomy" id="2710591"/>
    <lineage>
        <taxon>Bacteria</taxon>
        <taxon>Pseudomonadati</taxon>
        <taxon>Pseudomonadota</taxon>
        <taxon>Gammaproteobacteria</taxon>
        <taxon>Pseudomonadales</taxon>
        <taxon>Pseudomonadaceae</taxon>
        <taxon>Pseudomonas</taxon>
    </lineage>
</organism>
<evidence type="ECO:0000313" key="4">
    <source>
        <dbReference type="Proteomes" id="UP000745663"/>
    </source>
</evidence>
<keyword evidence="4" id="KW-1185">Reference proteome</keyword>
<sequence>MQVHNVQQGTPEWHALRSSYFTASEAPAMMGASKYQTRTDLLAMKKTGIVEEVTPQQQAIFDRGHATEELARPLVEEMLGEELYPIVGTSGNLLASMDGATMLGDTLFEHKLWNQGVVAQIRAGELQPHYYWQLEQQLLVSGAERVIFVCSDGTNTNFEHLEYRPVDGRREQLLAGWAQFEEDLGNFEVKEAKVEAIGAAPDQLPALRIDVTGMVTASNLDAFKAHALSVIGNINTELSTDKDFADADATVKWCGEVEDKLKAAKEHALSQTESIDVLFKAIDDITAETRRKRLELTSLVRARKESIRTDIVMDAAKALKAHIDQIDGTLGGRIRMPRVAADFAGAIKGKKSVSSLQEAADAELARAKIEASRIADGIRVNQATMNDLAKDHKFLFHDFQELVLKANDDLVALIKVRIDEHEKEQAELKRQQDEKAEQQRQQEELRKQQAAEQVAQQSAQEPVQEKPVTQQAVDPAPTATPITSAAPAVQQSTDDGQRIKLGDIVARLGFALTADFLHTLGFLPAEVKAGAKLYRASDFPLICAALIQHIQAVQAERAAA</sequence>
<accession>A0ABS2C304</accession>
<evidence type="ECO:0000313" key="3">
    <source>
        <dbReference type="EMBL" id="MBM5460256.1"/>
    </source>
</evidence>
<comment type="caution">
    <text evidence="3">The sequence shown here is derived from an EMBL/GenBank/DDBJ whole genome shotgun (WGS) entry which is preliminary data.</text>
</comment>
<dbReference type="InterPro" id="IPR011335">
    <property type="entry name" value="Restrct_endonuc-II-like"/>
</dbReference>
<evidence type="ECO:0000256" key="1">
    <source>
        <dbReference type="SAM" id="MobiDB-lite"/>
    </source>
</evidence>
<dbReference type="Pfam" id="PF09588">
    <property type="entry name" value="YqaJ"/>
    <property type="match status" value="1"/>
</dbReference>
<dbReference type="Proteomes" id="UP000745663">
    <property type="component" value="Unassembled WGS sequence"/>
</dbReference>
<dbReference type="EMBL" id="JACOPV010000015">
    <property type="protein sequence ID" value="MBM5460256.1"/>
    <property type="molecule type" value="Genomic_DNA"/>
</dbReference>
<protein>
    <submittedName>
        <fullName evidence="3">YqaJ viral recombinase family protein</fullName>
    </submittedName>
</protein>
<feature type="compositionally biased region" description="Low complexity" evidence="1">
    <location>
        <begin position="475"/>
        <end position="488"/>
    </location>
</feature>
<dbReference type="RefSeq" id="WP_203585314.1">
    <property type="nucleotide sequence ID" value="NZ_JACOPV010000015.1"/>
</dbReference>
<feature type="compositionally biased region" description="Basic and acidic residues" evidence="1">
    <location>
        <begin position="427"/>
        <end position="449"/>
    </location>
</feature>
<proteinExistence type="predicted"/>
<feature type="domain" description="YqaJ viral recombinase" evidence="2">
    <location>
        <begin position="12"/>
        <end position="144"/>
    </location>
</feature>
<dbReference type="InterPro" id="IPR019080">
    <property type="entry name" value="YqaJ_viral_recombinase"/>
</dbReference>
<dbReference type="InterPro" id="IPR016889">
    <property type="entry name" value="UCP028503"/>
</dbReference>
<reference evidence="3 4" key="1">
    <citation type="submission" date="2020-08" db="EMBL/GenBank/DDBJ databases">
        <title>Description of novel Pseudomonas species.</title>
        <authorList>
            <person name="Duman M."/>
            <person name="Mulet M."/>
            <person name="Altun S."/>
            <person name="Saticioglu I.B."/>
            <person name="Lalucat J."/>
            <person name="Garcia-Valdes E."/>
        </authorList>
    </citation>
    <scope>NUCLEOTIDE SEQUENCE [LARGE SCALE GENOMIC DNA]</scope>
    <source>
        <strain evidence="3 4">P66</strain>
    </source>
</reference>